<gene>
    <name evidence="1" type="ORF">PYV00_11790</name>
</gene>
<accession>A0ABT5WQR0</accession>
<protein>
    <recommendedName>
        <fullName evidence="3">DUF2147 domain-containing protein</fullName>
    </recommendedName>
</protein>
<keyword evidence="2" id="KW-1185">Reference proteome</keyword>
<dbReference type="Proteomes" id="UP001216253">
    <property type="component" value="Unassembled WGS sequence"/>
</dbReference>
<sequence length="169" mass="17914">MSVSSHSRSRLSITSREGAGLLAVALALLAVAPPGAAATGGSPYYGRWTVADDEAVFSSRGVLYKSIDIAPCGKDFCGVSVGEGGACGPTLFRFLTRHKDGETRLSGHGKWGKAVKNIEIDFYREESIPGGRMLDLNLGDGHDFTGRDGSMPKYSASYRPVGEPRCTAR</sequence>
<comment type="caution">
    <text evidence="1">The sequence shown here is derived from an EMBL/GenBank/DDBJ whole genome shotgun (WGS) entry which is preliminary data.</text>
</comment>
<reference evidence="1 2" key="1">
    <citation type="submission" date="2023-03" db="EMBL/GenBank/DDBJ databases">
        <title>NovoSphingobium album sp. nov. isolated from polycyclic aromatic hydrocarbons- and heavy-metal polluted soil.</title>
        <authorList>
            <person name="Liu Z."/>
            <person name="Wang K."/>
        </authorList>
    </citation>
    <scope>NUCLEOTIDE SEQUENCE [LARGE SCALE GENOMIC DNA]</scope>
    <source>
        <strain evidence="1 2">H3SJ31-1</strain>
    </source>
</reference>
<dbReference type="EMBL" id="JARESE010000036">
    <property type="protein sequence ID" value="MDE8652385.1"/>
    <property type="molecule type" value="Genomic_DNA"/>
</dbReference>
<evidence type="ECO:0008006" key="3">
    <source>
        <dbReference type="Google" id="ProtNLM"/>
    </source>
</evidence>
<evidence type="ECO:0000313" key="1">
    <source>
        <dbReference type="EMBL" id="MDE8652385.1"/>
    </source>
</evidence>
<organism evidence="1 2">
    <name type="scientific">Novosphingobium album</name>
    <name type="common">ex Liu et al. 2023</name>
    <dbReference type="NCBI Taxonomy" id="3031130"/>
    <lineage>
        <taxon>Bacteria</taxon>
        <taxon>Pseudomonadati</taxon>
        <taxon>Pseudomonadota</taxon>
        <taxon>Alphaproteobacteria</taxon>
        <taxon>Sphingomonadales</taxon>
        <taxon>Sphingomonadaceae</taxon>
        <taxon>Novosphingobium</taxon>
    </lineage>
</organism>
<proteinExistence type="predicted"/>
<name>A0ABT5WQR0_9SPHN</name>
<dbReference type="RefSeq" id="WP_275228468.1">
    <property type="nucleotide sequence ID" value="NZ_JARESE010000036.1"/>
</dbReference>
<evidence type="ECO:0000313" key="2">
    <source>
        <dbReference type="Proteomes" id="UP001216253"/>
    </source>
</evidence>